<dbReference type="OrthoDB" id="1913277at2759"/>
<reference evidence="1 2" key="1">
    <citation type="journal article" date="2017" name="Mol. Biol. Evol.">
        <title>The 4-celled Tetrabaena socialis nuclear genome reveals the essential components for genetic control of cell number at the origin of multicellularity in the volvocine lineage.</title>
        <authorList>
            <person name="Featherston J."/>
            <person name="Arakaki Y."/>
            <person name="Hanschen E.R."/>
            <person name="Ferris P.J."/>
            <person name="Michod R.E."/>
            <person name="Olson B.J.S.C."/>
            <person name="Nozaki H."/>
            <person name="Durand P.M."/>
        </authorList>
    </citation>
    <scope>NUCLEOTIDE SEQUENCE [LARGE SCALE GENOMIC DNA]</scope>
    <source>
        <strain evidence="1 2">NIES-571</strain>
    </source>
</reference>
<organism evidence="1 2">
    <name type="scientific">Tetrabaena socialis</name>
    <dbReference type="NCBI Taxonomy" id="47790"/>
    <lineage>
        <taxon>Eukaryota</taxon>
        <taxon>Viridiplantae</taxon>
        <taxon>Chlorophyta</taxon>
        <taxon>core chlorophytes</taxon>
        <taxon>Chlorophyceae</taxon>
        <taxon>CS clade</taxon>
        <taxon>Chlamydomonadales</taxon>
        <taxon>Tetrabaenaceae</taxon>
        <taxon>Tetrabaena</taxon>
    </lineage>
</organism>
<name>A0A2J7ZRN3_9CHLO</name>
<protein>
    <submittedName>
        <fullName evidence="1">Uncharacterized protein</fullName>
    </submittedName>
</protein>
<dbReference type="AlphaFoldDB" id="A0A2J7ZRN3"/>
<keyword evidence="2" id="KW-1185">Reference proteome</keyword>
<dbReference type="Proteomes" id="UP000236333">
    <property type="component" value="Unassembled WGS sequence"/>
</dbReference>
<evidence type="ECO:0000313" key="1">
    <source>
        <dbReference type="EMBL" id="PNH02926.1"/>
    </source>
</evidence>
<sequence length="148" mass="15016">MARCGSYRCIAERIRQQDDGVNRIIAGGASGVAVAWKTGPLGALQSGVLLAAMSWLFDFSAGTVPAAKAAALRGGCSSGACSVSVGRVIGARGPSSAEGGRRRVAALRPRMLAAPGQVLGTPVVMWMGPLVSSSYFSPPALSLSLQAQ</sequence>
<comment type="caution">
    <text evidence="1">The sequence shown here is derived from an EMBL/GenBank/DDBJ whole genome shotgun (WGS) entry which is preliminary data.</text>
</comment>
<proteinExistence type="predicted"/>
<dbReference type="EMBL" id="PGGS01000574">
    <property type="protein sequence ID" value="PNH02926.1"/>
    <property type="molecule type" value="Genomic_DNA"/>
</dbReference>
<gene>
    <name evidence="1" type="ORF">TSOC_011044</name>
</gene>
<accession>A0A2J7ZRN3</accession>
<evidence type="ECO:0000313" key="2">
    <source>
        <dbReference type="Proteomes" id="UP000236333"/>
    </source>
</evidence>